<organism evidence="1 2">
    <name type="scientific">Glaesserella parasuis HPS9</name>
    <dbReference type="NCBI Taxonomy" id="1450513"/>
    <lineage>
        <taxon>Bacteria</taxon>
        <taxon>Pseudomonadati</taxon>
        <taxon>Pseudomonadota</taxon>
        <taxon>Gammaproteobacteria</taxon>
        <taxon>Pasteurellales</taxon>
        <taxon>Pasteurellaceae</taxon>
        <taxon>Glaesserella</taxon>
    </lineage>
</organism>
<evidence type="ECO:0000313" key="2">
    <source>
        <dbReference type="Proteomes" id="UP000027441"/>
    </source>
</evidence>
<sequence length="63" mass="7342">MWGTDYFCIERKKKFGLKKCGGALCDGAYRIFLLGGVMQKVKWAKMVENGQFLQYFLHRFGQV</sequence>
<protein>
    <submittedName>
        <fullName evidence="1">Uncharacterized protein</fullName>
    </submittedName>
</protein>
<proteinExistence type="predicted"/>
<dbReference type="Proteomes" id="UP000027441">
    <property type="component" value="Unassembled WGS sequence"/>
</dbReference>
<accession>A0A837AEK4</accession>
<reference evidence="1 2" key="1">
    <citation type="submission" date="2014-02" db="EMBL/GenBank/DDBJ databases">
        <title>Comparative genomics of Haemophilus parasuis isolated from pig lungs.</title>
        <authorList>
            <person name="Kittichotirat W."/>
            <person name="Bumgarner R.E."/>
            <person name="Lawrence P."/>
        </authorList>
    </citation>
    <scope>NUCLEOTIDE SEQUENCE [LARGE SCALE GENOMIC DNA]</scope>
    <source>
        <strain evidence="1 2">HPS9</strain>
    </source>
</reference>
<evidence type="ECO:0000313" key="1">
    <source>
        <dbReference type="EMBL" id="KDB44588.1"/>
    </source>
</evidence>
<name>A0A837AEK4_GLAPU</name>
<dbReference type="AlphaFoldDB" id="A0A837AEK4"/>
<gene>
    <name evidence="1" type="ORF">HPS9_09865</name>
</gene>
<dbReference type="EMBL" id="JDSN01000143">
    <property type="protein sequence ID" value="KDB44588.1"/>
    <property type="molecule type" value="Genomic_DNA"/>
</dbReference>
<comment type="caution">
    <text evidence="1">The sequence shown here is derived from an EMBL/GenBank/DDBJ whole genome shotgun (WGS) entry which is preliminary data.</text>
</comment>